<reference evidence="13 14" key="1">
    <citation type="submission" date="2022-05" db="EMBL/GenBank/DDBJ databases">
        <authorList>
            <consortium name="Genoscope - CEA"/>
            <person name="William W."/>
        </authorList>
    </citation>
    <scope>NUCLEOTIDE SEQUENCE [LARGE SCALE GENOMIC DNA]</scope>
</reference>
<dbReference type="SUPFAM" id="SSF57716">
    <property type="entry name" value="Glucocorticoid receptor-like (DNA-binding domain)"/>
    <property type="match status" value="2"/>
</dbReference>
<dbReference type="Gene3D" id="3.30.50.10">
    <property type="entry name" value="Erythroid Transcription Factor GATA-1, subunit A"/>
    <property type="match status" value="2"/>
</dbReference>
<dbReference type="PROSITE" id="PS50114">
    <property type="entry name" value="GATA_ZN_FINGER_2"/>
    <property type="match status" value="2"/>
</dbReference>
<gene>
    <name evidence="13" type="ORF">PLOB_00031208</name>
</gene>
<feature type="compositionally biased region" description="Basic and acidic residues" evidence="11">
    <location>
        <begin position="452"/>
        <end position="466"/>
    </location>
</feature>
<protein>
    <recommendedName>
        <fullName evidence="12">GATA-type domain-containing protein</fullName>
    </recommendedName>
</protein>
<feature type="region of interest" description="Disordered" evidence="11">
    <location>
        <begin position="429"/>
        <end position="477"/>
    </location>
</feature>
<accession>A0ABN8MYD2</accession>
<sequence length="540" mass="58125">MSVEAVNHDNCILGSLCPLIYGRAFPESLRKPPFPGFSRVATLKMEGTASEHRWIHPALSQQHENPHGSERMQPTASNCAGNNMNLVETNQLLPPDEVDVFFHHLDSSGNAANWSYTPGGRAYRPSICQMPAHGPTAFQDPQGQSGPQSCSRVFLPTARVPSGQVCRPHFHTPIQWIESKPAPGLMSHGCSTPNPASVWCPSFQQGHRPSPVPVSMPPSAVSGSMSLSHSSAHLFPFPPTPPKDNTSENGVIGGDIFSYGSEKKARLKAGMPLVSPRPDATTFAGYPSQALPHYVGSELNMSSFGAIPGLSGLMANRNFPRNRTKSRSNSADGRECVNCGATSTPLWRRDGGGHYLCNACGLYHKMNGSSRPLIKPKRRLSAARRAGTSCANCHTTQTTLWRRNQNGDPVCNACGLYWKLHAVNRPLSMKKDGIQTRNRKVSSKNKNKSKGVKQEQKHGGEDKLLSSRDSMPSLSQGNVVSSMISPVLSPTIHTPTAFSRPSMSGIPGLHPGLYGPLISSTPPNPSSYLPAPPSVSINAS</sequence>
<dbReference type="InterPro" id="IPR013088">
    <property type="entry name" value="Znf_NHR/GATA"/>
</dbReference>
<feature type="compositionally biased region" description="Polar residues" evidence="11">
    <location>
        <begin position="467"/>
        <end position="477"/>
    </location>
</feature>
<keyword evidence="6" id="KW-0805">Transcription regulation</keyword>
<dbReference type="PROSITE" id="PS00344">
    <property type="entry name" value="GATA_ZN_FINGER_1"/>
    <property type="match status" value="2"/>
</dbReference>
<evidence type="ECO:0000256" key="7">
    <source>
        <dbReference type="ARBA" id="ARBA00023125"/>
    </source>
</evidence>
<evidence type="ECO:0000256" key="3">
    <source>
        <dbReference type="ARBA" id="ARBA00022737"/>
    </source>
</evidence>
<keyword evidence="14" id="KW-1185">Reference proteome</keyword>
<keyword evidence="3" id="KW-0677">Repeat</keyword>
<evidence type="ECO:0000256" key="5">
    <source>
        <dbReference type="ARBA" id="ARBA00022833"/>
    </source>
</evidence>
<dbReference type="PANTHER" id="PTHR10071">
    <property type="entry name" value="TRANSCRIPTION FACTOR GATA FAMILY MEMBER"/>
    <property type="match status" value="1"/>
</dbReference>
<feature type="compositionally biased region" description="Pro residues" evidence="11">
    <location>
        <begin position="522"/>
        <end position="533"/>
    </location>
</feature>
<evidence type="ECO:0000256" key="10">
    <source>
        <dbReference type="PROSITE-ProRule" id="PRU00094"/>
    </source>
</evidence>
<keyword evidence="7" id="KW-0238">DNA-binding</keyword>
<keyword evidence="5" id="KW-0862">Zinc</keyword>
<keyword evidence="9" id="KW-0539">Nucleus</keyword>
<evidence type="ECO:0000256" key="8">
    <source>
        <dbReference type="ARBA" id="ARBA00023163"/>
    </source>
</evidence>
<keyword evidence="4 10" id="KW-0863">Zinc-finger</keyword>
<feature type="region of interest" description="Disordered" evidence="11">
    <location>
        <begin position="517"/>
        <end position="540"/>
    </location>
</feature>
<evidence type="ECO:0000256" key="1">
    <source>
        <dbReference type="ARBA" id="ARBA00004123"/>
    </source>
</evidence>
<dbReference type="EMBL" id="CALNXK010000004">
    <property type="protein sequence ID" value="CAH3035858.1"/>
    <property type="molecule type" value="Genomic_DNA"/>
</dbReference>
<feature type="domain" description="GATA-type" evidence="12">
    <location>
        <begin position="384"/>
        <end position="437"/>
    </location>
</feature>
<organism evidence="13 14">
    <name type="scientific">Porites lobata</name>
    <dbReference type="NCBI Taxonomy" id="104759"/>
    <lineage>
        <taxon>Eukaryota</taxon>
        <taxon>Metazoa</taxon>
        <taxon>Cnidaria</taxon>
        <taxon>Anthozoa</taxon>
        <taxon>Hexacorallia</taxon>
        <taxon>Scleractinia</taxon>
        <taxon>Fungiina</taxon>
        <taxon>Poritidae</taxon>
        <taxon>Porites</taxon>
    </lineage>
</organism>
<dbReference type="InterPro" id="IPR039355">
    <property type="entry name" value="Transcription_factor_GATA"/>
</dbReference>
<evidence type="ECO:0000256" key="9">
    <source>
        <dbReference type="ARBA" id="ARBA00023242"/>
    </source>
</evidence>
<proteinExistence type="predicted"/>
<evidence type="ECO:0000313" key="13">
    <source>
        <dbReference type="EMBL" id="CAH3035858.1"/>
    </source>
</evidence>
<feature type="domain" description="GATA-type" evidence="12">
    <location>
        <begin position="330"/>
        <end position="384"/>
    </location>
</feature>
<evidence type="ECO:0000313" key="14">
    <source>
        <dbReference type="Proteomes" id="UP001159405"/>
    </source>
</evidence>
<name>A0ABN8MYD2_9CNID</name>
<keyword evidence="8" id="KW-0804">Transcription</keyword>
<dbReference type="PIRSF" id="PIRSF003027">
    <property type="entry name" value="TF_GATA-1/2/3"/>
    <property type="match status" value="1"/>
</dbReference>
<comment type="caution">
    <text evidence="13">The sequence shown here is derived from an EMBL/GenBank/DDBJ whole genome shotgun (WGS) entry which is preliminary data.</text>
</comment>
<evidence type="ECO:0000256" key="6">
    <source>
        <dbReference type="ARBA" id="ARBA00023015"/>
    </source>
</evidence>
<keyword evidence="2" id="KW-0479">Metal-binding</keyword>
<evidence type="ECO:0000256" key="2">
    <source>
        <dbReference type="ARBA" id="ARBA00022723"/>
    </source>
</evidence>
<evidence type="ECO:0000256" key="4">
    <source>
        <dbReference type="ARBA" id="ARBA00022771"/>
    </source>
</evidence>
<comment type="subcellular location">
    <subcellularLocation>
        <location evidence="1">Nucleus</location>
    </subcellularLocation>
</comment>
<dbReference type="InterPro" id="IPR016374">
    <property type="entry name" value="TF_GATA-2/3"/>
</dbReference>
<evidence type="ECO:0000256" key="11">
    <source>
        <dbReference type="SAM" id="MobiDB-lite"/>
    </source>
</evidence>
<dbReference type="Proteomes" id="UP001159405">
    <property type="component" value="Unassembled WGS sequence"/>
</dbReference>
<evidence type="ECO:0000259" key="12">
    <source>
        <dbReference type="PROSITE" id="PS50114"/>
    </source>
</evidence>
<dbReference type="Pfam" id="PF00320">
    <property type="entry name" value="GATA"/>
    <property type="match status" value="2"/>
</dbReference>
<dbReference type="InterPro" id="IPR000679">
    <property type="entry name" value="Znf_GATA"/>
</dbReference>
<dbReference type="PANTHER" id="PTHR10071:SF281">
    <property type="entry name" value="BOX A-BINDING FACTOR-RELATED"/>
    <property type="match status" value="1"/>
</dbReference>
<dbReference type="SMART" id="SM00401">
    <property type="entry name" value="ZnF_GATA"/>
    <property type="match status" value="2"/>
</dbReference>
<feature type="compositionally biased region" description="Basic residues" evidence="11">
    <location>
        <begin position="437"/>
        <end position="451"/>
    </location>
</feature>
<dbReference type="PRINTS" id="PR00619">
    <property type="entry name" value="GATAZNFINGER"/>
</dbReference>
<dbReference type="CDD" id="cd00202">
    <property type="entry name" value="ZnF_GATA"/>
    <property type="match status" value="2"/>
</dbReference>